<dbReference type="AlphaFoldDB" id="A0A7J5Z9H9"/>
<dbReference type="OrthoDB" id="546632at2759"/>
<organism evidence="1 2">
    <name type="scientific">Dissostichus mawsoni</name>
    <name type="common">Antarctic cod</name>
    <dbReference type="NCBI Taxonomy" id="36200"/>
    <lineage>
        <taxon>Eukaryota</taxon>
        <taxon>Metazoa</taxon>
        <taxon>Chordata</taxon>
        <taxon>Craniata</taxon>
        <taxon>Vertebrata</taxon>
        <taxon>Euteleostomi</taxon>
        <taxon>Actinopterygii</taxon>
        <taxon>Neopterygii</taxon>
        <taxon>Teleostei</taxon>
        <taxon>Neoteleostei</taxon>
        <taxon>Acanthomorphata</taxon>
        <taxon>Eupercaria</taxon>
        <taxon>Perciformes</taxon>
        <taxon>Notothenioidei</taxon>
        <taxon>Nototheniidae</taxon>
        <taxon>Dissostichus</taxon>
    </lineage>
</organism>
<evidence type="ECO:0000313" key="2">
    <source>
        <dbReference type="Proteomes" id="UP000518266"/>
    </source>
</evidence>
<keyword evidence="2" id="KW-1185">Reference proteome</keyword>
<comment type="caution">
    <text evidence="1">The sequence shown here is derived from an EMBL/GenBank/DDBJ whole genome shotgun (WGS) entry which is preliminary data.</text>
</comment>
<accession>A0A7J5Z9H9</accession>
<gene>
    <name evidence="1" type="ORF">F7725_008867</name>
</gene>
<evidence type="ECO:0000313" key="1">
    <source>
        <dbReference type="EMBL" id="KAF3857008.1"/>
    </source>
</evidence>
<dbReference type="Proteomes" id="UP000518266">
    <property type="component" value="Unassembled WGS sequence"/>
</dbReference>
<dbReference type="EMBL" id="JAAKFY010000005">
    <property type="protein sequence ID" value="KAF3857008.1"/>
    <property type="molecule type" value="Genomic_DNA"/>
</dbReference>
<name>A0A7J5Z9H9_DISMA</name>
<reference evidence="1 2" key="1">
    <citation type="submission" date="2020-03" db="EMBL/GenBank/DDBJ databases">
        <title>Dissostichus mawsoni Genome sequencing and assembly.</title>
        <authorList>
            <person name="Park H."/>
        </authorList>
    </citation>
    <scope>NUCLEOTIDE SEQUENCE [LARGE SCALE GENOMIC DNA]</scope>
    <source>
        <strain evidence="1">DM0001</strain>
        <tissue evidence="1">Muscle</tissue>
    </source>
</reference>
<sequence>MYLAGDSHILQVLDQLQIFTLRSSSSCVQQETAAMTTTIVHFLVNGRPERAEFRDDCSAAEMFASDGHRMNISPKMQANDPESVYRLELSVEHLSWMGLFKEHGDQELSKLSQKPKSPELSEHEERLQVRRKYLNMSSLQVTEEVREHLKTPIFDNWQWEKAEMLMLLQ</sequence>
<proteinExistence type="predicted"/>
<protein>
    <submittedName>
        <fullName evidence="1">Uncharacterized protein</fullName>
    </submittedName>
</protein>